<feature type="domain" description="Glycoside hydrolase family 65 N-terminal" evidence="1">
    <location>
        <begin position="18"/>
        <end position="66"/>
    </location>
</feature>
<reference evidence="2 3" key="1">
    <citation type="submission" date="2022-10" db="EMBL/GenBank/DDBJ databases">
        <title>Comparative genomic analysis of Cohnella hashimotonis sp. nov., isolated from the International Space Station.</title>
        <authorList>
            <person name="Simpson A."/>
            <person name="Venkateswaran K."/>
        </authorList>
    </citation>
    <scope>NUCLEOTIDE SEQUENCE [LARGE SCALE GENOMIC DNA]</scope>
    <source>
        <strain evidence="2 3">DSM 18997</strain>
    </source>
</reference>
<name>A0A9X4KH78_9BACL</name>
<dbReference type="AlphaFoldDB" id="A0A9X4KH78"/>
<dbReference type="SUPFAM" id="SSF74650">
    <property type="entry name" value="Galactose mutarotase-like"/>
    <property type="match status" value="1"/>
</dbReference>
<sequence>MIEYSTGQGEWTDWIVAETAFDARNSAKFETIFAQGNGYMGMRACTEESYPGQTRNGFVAGTFNRFDDSRWI</sequence>
<evidence type="ECO:0000259" key="1">
    <source>
        <dbReference type="Pfam" id="PF03636"/>
    </source>
</evidence>
<dbReference type="EMBL" id="JAPDHZ010000002">
    <property type="protein sequence ID" value="MDG0790037.1"/>
    <property type="molecule type" value="Genomic_DNA"/>
</dbReference>
<dbReference type="GO" id="GO:0003824">
    <property type="term" value="F:catalytic activity"/>
    <property type="evidence" value="ECO:0007669"/>
    <property type="project" value="InterPro"/>
</dbReference>
<dbReference type="Gene3D" id="2.70.98.40">
    <property type="entry name" value="Glycoside hydrolase, family 65, N-terminal domain"/>
    <property type="match status" value="1"/>
</dbReference>
<dbReference type="Pfam" id="PF03636">
    <property type="entry name" value="Glyco_hydro_65N"/>
    <property type="match status" value="1"/>
</dbReference>
<organism evidence="2 3">
    <name type="scientific">Cohnella ginsengisoli</name>
    <dbReference type="NCBI Taxonomy" id="425004"/>
    <lineage>
        <taxon>Bacteria</taxon>
        <taxon>Bacillati</taxon>
        <taxon>Bacillota</taxon>
        <taxon>Bacilli</taxon>
        <taxon>Bacillales</taxon>
        <taxon>Paenibacillaceae</taxon>
        <taxon>Cohnella</taxon>
    </lineage>
</organism>
<gene>
    <name evidence="2" type="ORF">OMP38_03595</name>
</gene>
<dbReference type="Proteomes" id="UP001153387">
    <property type="component" value="Unassembled WGS sequence"/>
</dbReference>
<evidence type="ECO:0000313" key="2">
    <source>
        <dbReference type="EMBL" id="MDG0790037.1"/>
    </source>
</evidence>
<dbReference type="InterPro" id="IPR005196">
    <property type="entry name" value="Glyco_hydro_65_N"/>
</dbReference>
<dbReference type="InterPro" id="IPR037018">
    <property type="entry name" value="GH65_N"/>
</dbReference>
<dbReference type="GO" id="GO:0005975">
    <property type="term" value="P:carbohydrate metabolic process"/>
    <property type="evidence" value="ECO:0007669"/>
    <property type="project" value="InterPro"/>
</dbReference>
<proteinExistence type="predicted"/>
<keyword evidence="3" id="KW-1185">Reference proteome</keyword>
<evidence type="ECO:0000313" key="3">
    <source>
        <dbReference type="Proteomes" id="UP001153387"/>
    </source>
</evidence>
<protein>
    <recommendedName>
        <fullName evidence="1">Glycoside hydrolase family 65 N-terminal domain-containing protein</fullName>
    </recommendedName>
</protein>
<dbReference type="GO" id="GO:0030246">
    <property type="term" value="F:carbohydrate binding"/>
    <property type="evidence" value="ECO:0007669"/>
    <property type="project" value="InterPro"/>
</dbReference>
<dbReference type="InterPro" id="IPR011013">
    <property type="entry name" value="Gal_mutarotase_sf_dom"/>
</dbReference>
<comment type="caution">
    <text evidence="2">The sequence shown here is derived from an EMBL/GenBank/DDBJ whole genome shotgun (WGS) entry which is preliminary data.</text>
</comment>
<accession>A0A9X4KH78</accession>
<dbReference type="RefSeq" id="WP_277563916.1">
    <property type="nucleotide sequence ID" value="NZ_JAPDHZ010000002.1"/>
</dbReference>